<dbReference type="EMBL" id="CP109441">
    <property type="protein sequence ID" value="WUV45807.1"/>
    <property type="molecule type" value="Genomic_DNA"/>
</dbReference>
<organism evidence="1 2">
    <name type="scientific">Nocardia vinacea</name>
    <dbReference type="NCBI Taxonomy" id="96468"/>
    <lineage>
        <taxon>Bacteria</taxon>
        <taxon>Bacillati</taxon>
        <taxon>Actinomycetota</taxon>
        <taxon>Actinomycetes</taxon>
        <taxon>Mycobacteriales</taxon>
        <taxon>Nocardiaceae</taxon>
        <taxon>Nocardia</taxon>
    </lineage>
</organism>
<reference evidence="1" key="1">
    <citation type="submission" date="2022-10" db="EMBL/GenBank/DDBJ databases">
        <title>The complete genomes of actinobacterial strains from the NBC collection.</title>
        <authorList>
            <person name="Joergensen T.S."/>
            <person name="Alvarez Arevalo M."/>
            <person name="Sterndorff E.B."/>
            <person name="Faurdal D."/>
            <person name="Vuksanovic O."/>
            <person name="Mourched A.-S."/>
            <person name="Charusanti P."/>
            <person name="Shaw S."/>
            <person name="Blin K."/>
            <person name="Weber T."/>
        </authorList>
    </citation>
    <scope>NUCLEOTIDE SEQUENCE</scope>
    <source>
        <strain evidence="1">NBC_01482</strain>
    </source>
</reference>
<evidence type="ECO:0000313" key="2">
    <source>
        <dbReference type="Proteomes" id="UP001432062"/>
    </source>
</evidence>
<keyword evidence="2" id="KW-1185">Reference proteome</keyword>
<name>A0ABZ1YRD5_9NOCA</name>
<evidence type="ECO:0000313" key="1">
    <source>
        <dbReference type="EMBL" id="WUV45807.1"/>
    </source>
</evidence>
<sequence>MMRAAERAIRNVLAPLRDDLREQPTAPAADYDAMRYRLGEILVRIDTAS</sequence>
<dbReference type="Proteomes" id="UP001432062">
    <property type="component" value="Chromosome"/>
</dbReference>
<gene>
    <name evidence="1" type="ORF">OG563_43145</name>
</gene>
<accession>A0ABZ1YRD5</accession>
<protein>
    <submittedName>
        <fullName evidence="1">Uncharacterized protein</fullName>
    </submittedName>
</protein>
<proteinExistence type="predicted"/>
<dbReference type="RefSeq" id="WP_329409293.1">
    <property type="nucleotide sequence ID" value="NZ_CP109441.1"/>
</dbReference>